<reference evidence="2" key="1">
    <citation type="submission" date="2022-04" db="EMBL/GenBank/DDBJ databases">
        <title>Carnegiea gigantea Genome sequencing and assembly v2.</title>
        <authorList>
            <person name="Copetti D."/>
            <person name="Sanderson M.J."/>
            <person name="Burquez A."/>
            <person name="Wojciechowski M.F."/>
        </authorList>
    </citation>
    <scope>NUCLEOTIDE SEQUENCE</scope>
    <source>
        <strain evidence="2">SGP5-SGP5p</strain>
        <tissue evidence="2">Aerial part</tissue>
    </source>
</reference>
<evidence type="ECO:0000256" key="1">
    <source>
        <dbReference type="SAM" id="MobiDB-lite"/>
    </source>
</evidence>
<sequence>MATTDTDTITTPITNPSHHSPSNSQGSSTNPPPLSPLKEEIPEPPGDKQQEEDTAMDTGASAQLQLDNKPQIHDGFQDFTAEEILKYQRYEADYACRLKAKYFSNKDIYGGKLAFRVFFTDIYPYVAGEFRGKAAYMITSPYPSMGGSMLHGAGGNCEIFDFTVNVGDETIKASRYKNADYCAQLRLALSHRWSPTRSYADPKQSFIEQGNVLISGAETCPSVPNGNITPQKKSG</sequence>
<protein>
    <submittedName>
        <fullName evidence="2">Uncharacterized protein</fullName>
    </submittedName>
</protein>
<feature type="region of interest" description="Disordered" evidence="1">
    <location>
        <begin position="1"/>
        <end position="57"/>
    </location>
</feature>
<dbReference type="PANTHER" id="PTHR36078">
    <property type="entry name" value="BNACNNG21220D PROTEIN"/>
    <property type="match status" value="1"/>
</dbReference>
<accession>A0A9Q1KYG8</accession>
<comment type="caution">
    <text evidence="2">The sequence shown here is derived from an EMBL/GenBank/DDBJ whole genome shotgun (WGS) entry which is preliminary data.</text>
</comment>
<dbReference type="EMBL" id="JAKOGI010000005">
    <property type="protein sequence ID" value="KAJ8452225.1"/>
    <property type="molecule type" value="Genomic_DNA"/>
</dbReference>
<dbReference type="OrthoDB" id="1669448at2759"/>
<gene>
    <name evidence="2" type="ORF">Cgig2_006030</name>
</gene>
<organism evidence="2 3">
    <name type="scientific">Carnegiea gigantea</name>
    <dbReference type="NCBI Taxonomy" id="171969"/>
    <lineage>
        <taxon>Eukaryota</taxon>
        <taxon>Viridiplantae</taxon>
        <taxon>Streptophyta</taxon>
        <taxon>Embryophyta</taxon>
        <taxon>Tracheophyta</taxon>
        <taxon>Spermatophyta</taxon>
        <taxon>Magnoliopsida</taxon>
        <taxon>eudicotyledons</taxon>
        <taxon>Gunneridae</taxon>
        <taxon>Pentapetalae</taxon>
        <taxon>Caryophyllales</taxon>
        <taxon>Cactineae</taxon>
        <taxon>Cactaceae</taxon>
        <taxon>Cactoideae</taxon>
        <taxon>Echinocereeae</taxon>
        <taxon>Carnegiea</taxon>
    </lineage>
</organism>
<evidence type="ECO:0000313" key="3">
    <source>
        <dbReference type="Proteomes" id="UP001153076"/>
    </source>
</evidence>
<proteinExistence type="predicted"/>
<dbReference type="Proteomes" id="UP001153076">
    <property type="component" value="Unassembled WGS sequence"/>
</dbReference>
<evidence type="ECO:0000313" key="2">
    <source>
        <dbReference type="EMBL" id="KAJ8452225.1"/>
    </source>
</evidence>
<dbReference type="AlphaFoldDB" id="A0A9Q1KYG8"/>
<feature type="compositionally biased region" description="Low complexity" evidence="1">
    <location>
        <begin position="1"/>
        <end position="29"/>
    </location>
</feature>
<name>A0A9Q1KYG8_9CARY</name>
<dbReference type="PANTHER" id="PTHR36078:SF2">
    <property type="entry name" value="OS09G0473966 PROTEIN"/>
    <property type="match status" value="1"/>
</dbReference>
<feature type="compositionally biased region" description="Basic and acidic residues" evidence="1">
    <location>
        <begin position="37"/>
        <end position="51"/>
    </location>
</feature>
<keyword evidence="3" id="KW-1185">Reference proteome</keyword>